<dbReference type="FunFam" id="3.10.20.90:FF:000204">
    <property type="entry name" value="tether containing UBX domain for GLUT4"/>
    <property type="match status" value="1"/>
</dbReference>
<dbReference type="OrthoDB" id="440781at2759"/>
<dbReference type="SUPFAM" id="SSF54236">
    <property type="entry name" value="Ubiquitin-like"/>
    <property type="match status" value="2"/>
</dbReference>
<dbReference type="PROSITE" id="PS50898">
    <property type="entry name" value="RBD"/>
    <property type="match status" value="1"/>
</dbReference>
<feature type="domain" description="UBX" evidence="2">
    <location>
        <begin position="441"/>
        <end position="517"/>
    </location>
</feature>
<dbReference type="CDD" id="cd16105">
    <property type="entry name" value="Ubl_ASPSCR1_like"/>
    <property type="match status" value="1"/>
</dbReference>
<keyword evidence="4" id="KW-1185">Reference proteome</keyword>
<proteinExistence type="predicted"/>
<evidence type="ECO:0000256" key="1">
    <source>
        <dbReference type="SAM" id="MobiDB-lite"/>
    </source>
</evidence>
<evidence type="ECO:0000313" key="5">
    <source>
        <dbReference type="RefSeq" id="XP_029293348.1"/>
    </source>
</evidence>
<dbReference type="Pfam" id="PF00789">
    <property type="entry name" value="UBX"/>
    <property type="match status" value="1"/>
</dbReference>
<dbReference type="PANTHER" id="PTHR46467">
    <property type="entry name" value="TETHER CONTAINING UBX DOMAIN FOR GLUT4"/>
    <property type="match status" value="1"/>
</dbReference>
<dbReference type="CDD" id="cd16118">
    <property type="entry name" value="UBX2_UBXN9"/>
    <property type="match status" value="1"/>
</dbReference>
<feature type="compositionally biased region" description="Low complexity" evidence="1">
    <location>
        <begin position="320"/>
        <end position="330"/>
    </location>
</feature>
<dbReference type="GO" id="GO:0012506">
    <property type="term" value="C:vesicle membrane"/>
    <property type="evidence" value="ECO:0007669"/>
    <property type="project" value="TreeGrafter"/>
</dbReference>
<feature type="compositionally biased region" description="Polar residues" evidence="1">
    <location>
        <begin position="347"/>
        <end position="359"/>
    </location>
</feature>
<dbReference type="Pfam" id="PF11470">
    <property type="entry name" value="TUG-UBL1"/>
    <property type="match status" value="1"/>
</dbReference>
<dbReference type="RefSeq" id="XP_029293348.1">
    <property type="nucleotide sequence ID" value="XM_029437488.1"/>
</dbReference>
<feature type="compositionally biased region" description="Pro residues" evidence="1">
    <location>
        <begin position="198"/>
        <end position="207"/>
    </location>
</feature>
<gene>
    <name evidence="5" type="primary">aspscr1</name>
</gene>
<feature type="compositionally biased region" description="Low complexity" evidence="1">
    <location>
        <begin position="229"/>
        <end position="242"/>
    </location>
</feature>
<dbReference type="InterPro" id="IPR003116">
    <property type="entry name" value="RBD_dom"/>
</dbReference>
<feature type="compositionally biased region" description="Basic and acidic residues" evidence="1">
    <location>
        <begin position="571"/>
        <end position="585"/>
    </location>
</feature>
<feature type="domain" description="RBD" evidence="3">
    <location>
        <begin position="6"/>
        <end position="75"/>
    </location>
</feature>
<dbReference type="GO" id="GO:0006886">
    <property type="term" value="P:intracellular protein transport"/>
    <property type="evidence" value="ECO:0007669"/>
    <property type="project" value="TreeGrafter"/>
</dbReference>
<dbReference type="CTD" id="79058"/>
<sequence>MAASSSAVTVLTPNGRRQAVKVSPNTPLLQVLEDVCKKHGFNPDDHGLKFQRTAVDLTLPWRFANLPNNAKLEMVTSTRKQAVADSQVRIALQMEDGSRLQGSFSCGQSLWELLTHFPQISVSESESTPVCVYMRDEVSGEEALKKATLRSLGLTGGNAIVRFLLKKNKAQGEEDVGKATETAAMPINLVAKEITPSPSSPPNPGPSHPETSKTEVPIKNSVPNRPVEAHPAPTPASTTSSTLPVQQEEVPNSQDAVRPKIPPVERVIPEEDGEEAGPSGLNSHPTTSSSSSSSAAPSAPFIPFSGGGQRLGGPRGGAVGHSLSSSSSLSVPTPVIESPKAKKLKSSHGSNKHQSTGNQPDEDMDLGEFSEPVERELLIYHLDAMSRHSKDHRDMPDEFFEVTMDDVRKRFAQLKSERKLLEEAPLMTKSLRESQMREKMERYPKVVLRVQFPDRHVLQGFFRPLETVGALRQFVISHLEDPQLSFYLFITPPKTILDDPSATLFQADLFPGALVYFGSDDMTDIYMKRELTESSVSALQANESIASCMLQSPTQSCSSEGSEEPPSSPEPRADTSRATRDEGDPSAHTQPAKPPRSDAAKVPKWLKLPDDAVPPVQFCSTHGRCFCFSGIYFLRCSRTRYTSHWKLWSQTGHHKPI</sequence>
<dbReference type="InterPro" id="IPR059238">
    <property type="entry name" value="UBX1_UBXN9"/>
</dbReference>
<feature type="compositionally biased region" description="Low complexity" evidence="1">
    <location>
        <begin position="285"/>
        <end position="299"/>
    </location>
</feature>
<feature type="compositionally biased region" description="Polar residues" evidence="1">
    <location>
        <begin position="243"/>
        <end position="255"/>
    </location>
</feature>
<dbReference type="InterPro" id="IPR001012">
    <property type="entry name" value="UBX_dom"/>
</dbReference>
<dbReference type="GO" id="GO:0042593">
    <property type="term" value="P:glucose homeostasis"/>
    <property type="evidence" value="ECO:0007669"/>
    <property type="project" value="TreeGrafter"/>
</dbReference>
<dbReference type="InParanoid" id="A0A6J2Q4F6"/>
<dbReference type="InterPro" id="IPR021569">
    <property type="entry name" value="TUG-UBL1"/>
</dbReference>
<evidence type="ECO:0000259" key="2">
    <source>
        <dbReference type="PROSITE" id="PS50033"/>
    </source>
</evidence>
<evidence type="ECO:0000313" key="4">
    <source>
        <dbReference type="Proteomes" id="UP000504630"/>
    </source>
</evidence>
<dbReference type="GO" id="GO:0005634">
    <property type="term" value="C:nucleus"/>
    <property type="evidence" value="ECO:0007669"/>
    <property type="project" value="TreeGrafter"/>
</dbReference>
<dbReference type="InterPro" id="IPR029071">
    <property type="entry name" value="Ubiquitin-like_domsf"/>
</dbReference>
<dbReference type="KEGG" id="cgob:115012057"/>
<accession>A0A6J2Q4F6</accession>
<dbReference type="PANTHER" id="PTHR46467:SF1">
    <property type="entry name" value="TETHER CONTAINING UBX DOMAIN FOR GLUT4"/>
    <property type="match status" value="1"/>
</dbReference>
<feature type="region of interest" description="Disordered" evidence="1">
    <location>
        <begin position="193"/>
        <end position="366"/>
    </location>
</feature>
<dbReference type="Proteomes" id="UP000504630">
    <property type="component" value="Chromosome 1"/>
</dbReference>
<dbReference type="GO" id="GO:0007165">
    <property type="term" value="P:signal transduction"/>
    <property type="evidence" value="ECO:0007669"/>
    <property type="project" value="InterPro"/>
</dbReference>
<dbReference type="PROSITE" id="PS50033">
    <property type="entry name" value="UBX"/>
    <property type="match status" value="1"/>
</dbReference>
<feature type="region of interest" description="Disordered" evidence="1">
    <location>
        <begin position="553"/>
        <end position="600"/>
    </location>
</feature>
<dbReference type="GeneID" id="115012057"/>
<name>A0A6J2Q4F6_COTGO</name>
<dbReference type="AlphaFoldDB" id="A0A6J2Q4F6"/>
<dbReference type="GO" id="GO:0005737">
    <property type="term" value="C:cytoplasm"/>
    <property type="evidence" value="ECO:0007669"/>
    <property type="project" value="TreeGrafter"/>
</dbReference>
<dbReference type="Gene3D" id="3.10.20.90">
    <property type="entry name" value="Phosphatidylinositol 3-kinase Catalytic Subunit, Chain A, domain 1"/>
    <property type="match status" value="2"/>
</dbReference>
<dbReference type="CDD" id="cd17075">
    <property type="entry name" value="UBX1_UBXN9"/>
    <property type="match status" value="1"/>
</dbReference>
<evidence type="ECO:0000259" key="3">
    <source>
        <dbReference type="PROSITE" id="PS50898"/>
    </source>
</evidence>
<feature type="compositionally biased region" description="Gly residues" evidence="1">
    <location>
        <begin position="305"/>
        <end position="319"/>
    </location>
</feature>
<organism evidence="4 5">
    <name type="scientific">Cottoperca gobio</name>
    <name type="common">Frogmouth</name>
    <name type="synonym">Aphritis gobio</name>
    <dbReference type="NCBI Taxonomy" id="56716"/>
    <lineage>
        <taxon>Eukaryota</taxon>
        <taxon>Metazoa</taxon>
        <taxon>Chordata</taxon>
        <taxon>Craniata</taxon>
        <taxon>Vertebrata</taxon>
        <taxon>Euteleostomi</taxon>
        <taxon>Actinopterygii</taxon>
        <taxon>Neopterygii</taxon>
        <taxon>Teleostei</taxon>
        <taxon>Neoteleostei</taxon>
        <taxon>Acanthomorphata</taxon>
        <taxon>Eupercaria</taxon>
        <taxon>Perciformes</taxon>
        <taxon>Notothenioidei</taxon>
        <taxon>Bovichtidae</taxon>
        <taxon>Cottoperca</taxon>
    </lineage>
</organism>
<protein>
    <submittedName>
        <fullName evidence="5">Tether containing UBX domain for GLUT4 isoform X1</fullName>
    </submittedName>
</protein>
<reference evidence="5" key="1">
    <citation type="submission" date="2025-08" db="UniProtKB">
        <authorList>
            <consortium name="RefSeq"/>
        </authorList>
    </citation>
    <scope>IDENTIFICATION</scope>
</reference>